<sequence length="186" mass="20141">MVGIGTALNDDPQLNVRRLPPQETPYNTPRPIILDTSLRLTPTCKLLRNFKNGVGRRPWILCSDVFTDEKTRRLQELEGAGAKIISIPVAEDGGGLMLDSVLSTLRSLGIRSLMVEGGQRVITSFLSDAGKYDLIDSLIITVAPTFIGKQGISALSNETTDIPALNHVSSIVLGKDTVIACRIRST</sequence>
<keyword evidence="8" id="KW-0560">Oxidoreductase</keyword>
<dbReference type="PANTHER" id="PTHR38011:SF7">
    <property type="entry name" value="2,5-DIAMINO-6-RIBOSYLAMINO-4(3H)-PYRIMIDINONE 5'-PHOSPHATE REDUCTASE"/>
    <property type="match status" value="1"/>
</dbReference>
<evidence type="ECO:0000256" key="8">
    <source>
        <dbReference type="ARBA" id="ARBA00023002"/>
    </source>
</evidence>
<evidence type="ECO:0000256" key="13">
    <source>
        <dbReference type="SAM" id="MobiDB-lite"/>
    </source>
</evidence>
<accession>A0AAV5AI76</accession>
<name>A0AAV5AI76_9AGAM</name>
<protein>
    <recommendedName>
        <fullName evidence="5">2,5-diamino-6-ribosylamino-4(3H)-pyrimidinone 5'-phosphate reductase</fullName>
        <ecNumber evidence="4">1.1.1.302</ecNumber>
    </recommendedName>
    <alternativeName>
        <fullName evidence="10">2,5-diamino-6-(5-phospho-D-ribosylamino)pyrimidin-4(3H)-one reductase</fullName>
    </alternativeName>
    <alternativeName>
        <fullName evidence="9">2,5-diamino-6-ribitylamino-4(3H)-pyrimidinone 5'-phosphate synthase</fullName>
    </alternativeName>
</protein>
<comment type="catalytic activity">
    <reaction evidence="12">
        <text>2,5-diamino-6-(1-D-ribitylamino)pyrimidin-4(3H)-one 5'-phosphate + NADP(+) = 2,5-diamino-6-(1-D-ribosylamino)pyrimidin-4(3H)-one 5'-phosphate + NADPH + H(+)</text>
        <dbReference type="Rhea" id="RHEA:27278"/>
        <dbReference type="ChEBI" id="CHEBI:15378"/>
        <dbReference type="ChEBI" id="CHEBI:57783"/>
        <dbReference type="ChEBI" id="CHEBI:58349"/>
        <dbReference type="ChEBI" id="CHEBI:58890"/>
        <dbReference type="ChEBI" id="CHEBI:59545"/>
        <dbReference type="EC" id="1.1.1.302"/>
    </reaction>
</comment>
<organism evidence="15 16">
    <name type="scientific">Clathrus columnatus</name>
    <dbReference type="NCBI Taxonomy" id="1419009"/>
    <lineage>
        <taxon>Eukaryota</taxon>
        <taxon>Fungi</taxon>
        <taxon>Dikarya</taxon>
        <taxon>Basidiomycota</taxon>
        <taxon>Agaricomycotina</taxon>
        <taxon>Agaricomycetes</taxon>
        <taxon>Phallomycetidae</taxon>
        <taxon>Phallales</taxon>
        <taxon>Clathraceae</taxon>
        <taxon>Clathrus</taxon>
    </lineage>
</organism>
<comment type="function">
    <text evidence="1">Catalyzes an early step in riboflavin biosynthesis, the NADPH-dependent reduction of the ribose side chain of 2,5-diamino-6-ribosylamino-4(3H)-pyrimidinone 5'-phosphate, yielding 2,5-diamino-6-ribitylamino-4(3H)-pyrimidinone 5'-phosphate.</text>
</comment>
<dbReference type="AlphaFoldDB" id="A0AAV5AI76"/>
<dbReference type="InterPro" id="IPR002734">
    <property type="entry name" value="RibDG_C"/>
</dbReference>
<keyword evidence="16" id="KW-1185">Reference proteome</keyword>
<feature type="region of interest" description="Disordered" evidence="13">
    <location>
        <begin position="1"/>
        <end position="30"/>
    </location>
</feature>
<dbReference type="EC" id="1.1.1.302" evidence="4"/>
<gene>
    <name evidence="15" type="ORF">Clacol_007469</name>
</gene>
<keyword evidence="6" id="KW-0686">Riboflavin biosynthesis</keyword>
<dbReference type="GO" id="GO:0009231">
    <property type="term" value="P:riboflavin biosynthetic process"/>
    <property type="evidence" value="ECO:0007669"/>
    <property type="project" value="UniProtKB-KW"/>
</dbReference>
<evidence type="ECO:0000256" key="1">
    <source>
        <dbReference type="ARBA" id="ARBA00003555"/>
    </source>
</evidence>
<dbReference type="InterPro" id="IPR024072">
    <property type="entry name" value="DHFR-like_dom_sf"/>
</dbReference>
<evidence type="ECO:0000256" key="12">
    <source>
        <dbReference type="ARBA" id="ARBA00049020"/>
    </source>
</evidence>
<dbReference type="Gene3D" id="3.40.430.10">
    <property type="entry name" value="Dihydrofolate Reductase, subunit A"/>
    <property type="match status" value="1"/>
</dbReference>
<keyword evidence="7" id="KW-0521">NADP</keyword>
<evidence type="ECO:0000259" key="14">
    <source>
        <dbReference type="Pfam" id="PF01872"/>
    </source>
</evidence>
<evidence type="ECO:0000256" key="6">
    <source>
        <dbReference type="ARBA" id="ARBA00022619"/>
    </source>
</evidence>
<reference evidence="15" key="1">
    <citation type="submission" date="2021-10" db="EMBL/GenBank/DDBJ databases">
        <title>De novo Genome Assembly of Clathrus columnatus (Basidiomycota, Fungi) Using Illumina and Nanopore Sequence Data.</title>
        <authorList>
            <person name="Ogiso-Tanaka E."/>
            <person name="Itagaki H."/>
            <person name="Hosoya T."/>
            <person name="Hosaka K."/>
        </authorList>
    </citation>
    <scope>NUCLEOTIDE SEQUENCE</scope>
    <source>
        <strain evidence="15">MO-923</strain>
    </source>
</reference>
<dbReference type="Proteomes" id="UP001050691">
    <property type="component" value="Unassembled WGS sequence"/>
</dbReference>
<dbReference type="GO" id="GO:0008703">
    <property type="term" value="F:5-amino-6-(5-phosphoribosylamino)uracil reductase activity"/>
    <property type="evidence" value="ECO:0007669"/>
    <property type="project" value="InterPro"/>
</dbReference>
<evidence type="ECO:0000256" key="4">
    <source>
        <dbReference type="ARBA" id="ARBA00012851"/>
    </source>
</evidence>
<comment type="similarity">
    <text evidence="3">Belongs to the HTP reductase family.</text>
</comment>
<comment type="catalytic activity">
    <reaction evidence="11">
        <text>2,5-diamino-6-(1-D-ribitylamino)pyrimidin-4(3H)-one 5'-phosphate + NAD(+) = 2,5-diamino-6-(1-D-ribosylamino)pyrimidin-4(3H)-one 5'-phosphate + NADH + H(+)</text>
        <dbReference type="Rhea" id="RHEA:27274"/>
        <dbReference type="ChEBI" id="CHEBI:15378"/>
        <dbReference type="ChEBI" id="CHEBI:57540"/>
        <dbReference type="ChEBI" id="CHEBI:57945"/>
        <dbReference type="ChEBI" id="CHEBI:58890"/>
        <dbReference type="ChEBI" id="CHEBI:59545"/>
        <dbReference type="EC" id="1.1.1.302"/>
    </reaction>
</comment>
<comment type="pathway">
    <text evidence="2">Cofactor biosynthesis; riboflavin biosynthesis.</text>
</comment>
<evidence type="ECO:0000313" key="15">
    <source>
        <dbReference type="EMBL" id="GJJ13218.1"/>
    </source>
</evidence>
<evidence type="ECO:0000313" key="16">
    <source>
        <dbReference type="Proteomes" id="UP001050691"/>
    </source>
</evidence>
<evidence type="ECO:0000256" key="10">
    <source>
        <dbReference type="ARBA" id="ARBA00031630"/>
    </source>
</evidence>
<dbReference type="Pfam" id="PF01872">
    <property type="entry name" value="RibD_C"/>
    <property type="match status" value="1"/>
</dbReference>
<dbReference type="EMBL" id="BPWL01000008">
    <property type="protein sequence ID" value="GJJ13218.1"/>
    <property type="molecule type" value="Genomic_DNA"/>
</dbReference>
<dbReference type="InterPro" id="IPR050765">
    <property type="entry name" value="Riboflavin_Biosynth_HTPR"/>
</dbReference>
<evidence type="ECO:0000256" key="5">
    <source>
        <dbReference type="ARBA" id="ARBA00015035"/>
    </source>
</evidence>
<feature type="domain" description="Bacterial bifunctional deaminase-reductase C-terminal" evidence="14">
    <location>
        <begin position="1"/>
        <end position="178"/>
    </location>
</feature>
<evidence type="ECO:0000256" key="2">
    <source>
        <dbReference type="ARBA" id="ARBA00005104"/>
    </source>
</evidence>
<proteinExistence type="inferred from homology"/>
<dbReference type="PANTHER" id="PTHR38011">
    <property type="entry name" value="DIHYDROFOLATE REDUCTASE FAMILY PROTEIN (AFU_ORTHOLOGUE AFUA_8G06820)"/>
    <property type="match status" value="1"/>
</dbReference>
<evidence type="ECO:0000256" key="7">
    <source>
        <dbReference type="ARBA" id="ARBA00022857"/>
    </source>
</evidence>
<dbReference type="SUPFAM" id="SSF53597">
    <property type="entry name" value="Dihydrofolate reductase-like"/>
    <property type="match status" value="1"/>
</dbReference>
<evidence type="ECO:0000256" key="3">
    <source>
        <dbReference type="ARBA" id="ARBA00009723"/>
    </source>
</evidence>
<comment type="caution">
    <text evidence="15">The sequence shown here is derived from an EMBL/GenBank/DDBJ whole genome shotgun (WGS) entry which is preliminary data.</text>
</comment>
<evidence type="ECO:0000256" key="11">
    <source>
        <dbReference type="ARBA" id="ARBA00047550"/>
    </source>
</evidence>
<evidence type="ECO:0000256" key="9">
    <source>
        <dbReference type="ARBA" id="ARBA00030073"/>
    </source>
</evidence>